<dbReference type="Pfam" id="PF13962">
    <property type="entry name" value="PGG"/>
    <property type="match status" value="1"/>
</dbReference>
<dbReference type="InParanoid" id="A0A7N2KK73"/>
<evidence type="ECO:0000313" key="3">
    <source>
        <dbReference type="Proteomes" id="UP000594261"/>
    </source>
</evidence>
<dbReference type="AlphaFoldDB" id="A0A7N2KK73"/>
<accession>A0A7N2KK73</accession>
<dbReference type="Gramene" id="QL01p000908:mrna">
    <property type="protein sequence ID" value="QL01p000908:mrna"/>
    <property type="gene ID" value="QL01p000908"/>
</dbReference>
<protein>
    <recommendedName>
        <fullName evidence="1">PGG domain-containing protein</fullName>
    </recommendedName>
</protein>
<proteinExistence type="predicted"/>
<dbReference type="Proteomes" id="UP000594261">
    <property type="component" value="Chromosome 1"/>
</dbReference>
<sequence>MGVCSNSEEELRWSDLEERRRWDRTLFSPDVPCCFTLQIRTVYKFFDVNHKNLEGDTTWDILRKGQAQIQNGEIRNMLHRVKAKSSSSLSTFNRYEKYQRLPVSSCFQFLKMDFKCEIRKLSEERCSLLLVVAILLVTVSYQAVHCPSGGLWQDNGLCNTTEVGSSPDGITDLSNTILLKTKAGFIMPNINNKAVCEHKARTAIAFEDGLF</sequence>
<dbReference type="EMBL" id="LRBV02000001">
    <property type="status" value="NOT_ANNOTATED_CDS"/>
    <property type="molecule type" value="Genomic_DNA"/>
</dbReference>
<evidence type="ECO:0000259" key="1">
    <source>
        <dbReference type="Pfam" id="PF13962"/>
    </source>
</evidence>
<reference evidence="2 3" key="1">
    <citation type="journal article" date="2016" name="G3 (Bethesda)">
        <title>First Draft Assembly and Annotation of the Genome of a California Endemic Oak Quercus lobata Nee (Fagaceae).</title>
        <authorList>
            <person name="Sork V.L."/>
            <person name="Fitz-Gibbon S.T."/>
            <person name="Puiu D."/>
            <person name="Crepeau M."/>
            <person name="Gugger P.F."/>
            <person name="Sherman R."/>
            <person name="Stevens K."/>
            <person name="Langley C.H."/>
            <person name="Pellegrini M."/>
            <person name="Salzberg S.L."/>
        </authorList>
    </citation>
    <scope>NUCLEOTIDE SEQUENCE [LARGE SCALE GENOMIC DNA]</scope>
    <source>
        <strain evidence="2 3">cv. SW786</strain>
    </source>
</reference>
<organism evidence="2 3">
    <name type="scientific">Quercus lobata</name>
    <name type="common">Valley oak</name>
    <dbReference type="NCBI Taxonomy" id="97700"/>
    <lineage>
        <taxon>Eukaryota</taxon>
        <taxon>Viridiplantae</taxon>
        <taxon>Streptophyta</taxon>
        <taxon>Embryophyta</taxon>
        <taxon>Tracheophyta</taxon>
        <taxon>Spermatophyta</taxon>
        <taxon>Magnoliopsida</taxon>
        <taxon>eudicotyledons</taxon>
        <taxon>Gunneridae</taxon>
        <taxon>Pentapetalae</taxon>
        <taxon>rosids</taxon>
        <taxon>fabids</taxon>
        <taxon>Fagales</taxon>
        <taxon>Fagaceae</taxon>
        <taxon>Quercus</taxon>
    </lineage>
</organism>
<evidence type="ECO:0000313" key="2">
    <source>
        <dbReference type="EnsemblPlants" id="QL01p000908:mrna"/>
    </source>
</evidence>
<keyword evidence="3" id="KW-1185">Reference proteome</keyword>
<name>A0A7N2KK73_QUELO</name>
<dbReference type="InterPro" id="IPR026961">
    <property type="entry name" value="PGG_dom"/>
</dbReference>
<dbReference type="EnsemblPlants" id="QL01p000908:mrna">
    <property type="protein sequence ID" value="QL01p000908:mrna"/>
    <property type="gene ID" value="QL01p000908"/>
</dbReference>
<reference evidence="2" key="2">
    <citation type="submission" date="2021-01" db="UniProtKB">
        <authorList>
            <consortium name="EnsemblPlants"/>
        </authorList>
    </citation>
    <scope>IDENTIFICATION</scope>
</reference>
<feature type="domain" description="PGG" evidence="1">
    <location>
        <begin position="123"/>
        <end position="156"/>
    </location>
</feature>